<feature type="non-terminal residue" evidence="1">
    <location>
        <position position="64"/>
    </location>
</feature>
<sequence length="64" mass="7570">MWLKHAEPPDYIVKCWQQTNGDLITKSNLLVEALKEWNKEVFGNVFERKKELRARVLSVQRALT</sequence>
<organism evidence="1 2">
    <name type="scientific">Corchorus olitorius</name>
    <dbReference type="NCBI Taxonomy" id="93759"/>
    <lineage>
        <taxon>Eukaryota</taxon>
        <taxon>Viridiplantae</taxon>
        <taxon>Streptophyta</taxon>
        <taxon>Embryophyta</taxon>
        <taxon>Tracheophyta</taxon>
        <taxon>Spermatophyta</taxon>
        <taxon>Magnoliopsida</taxon>
        <taxon>eudicotyledons</taxon>
        <taxon>Gunneridae</taxon>
        <taxon>Pentapetalae</taxon>
        <taxon>rosids</taxon>
        <taxon>malvids</taxon>
        <taxon>Malvales</taxon>
        <taxon>Malvaceae</taxon>
        <taxon>Grewioideae</taxon>
        <taxon>Apeibeae</taxon>
        <taxon>Corchorus</taxon>
    </lineage>
</organism>
<proteinExistence type="predicted"/>
<name>A0A1R3FX10_9ROSI</name>
<comment type="caution">
    <text evidence="1">The sequence shown here is derived from an EMBL/GenBank/DDBJ whole genome shotgun (WGS) entry which is preliminary data.</text>
</comment>
<dbReference type="AlphaFoldDB" id="A0A1R3FX10"/>
<reference evidence="2" key="1">
    <citation type="submission" date="2013-09" db="EMBL/GenBank/DDBJ databases">
        <title>Corchorus olitorius genome sequencing.</title>
        <authorList>
            <person name="Alam M."/>
            <person name="Haque M.S."/>
            <person name="Islam M.S."/>
            <person name="Emdad E.M."/>
            <person name="Islam M.M."/>
            <person name="Ahmed B."/>
            <person name="Halim A."/>
            <person name="Hossen Q.M.M."/>
            <person name="Hossain M.Z."/>
            <person name="Ahmed R."/>
            <person name="Khan M.M."/>
            <person name="Islam R."/>
            <person name="Rashid M.M."/>
            <person name="Khan S.A."/>
            <person name="Rahman M.S."/>
            <person name="Alam M."/>
            <person name="Yahiya A.S."/>
            <person name="Khan M.S."/>
            <person name="Azam M.S."/>
            <person name="Haque T."/>
            <person name="Lashkar M.Z.H."/>
            <person name="Akhand A.I."/>
            <person name="Morshed G."/>
            <person name="Roy S."/>
            <person name="Uddin K.S."/>
            <person name="Rabeya T."/>
            <person name="Hossain A.S."/>
            <person name="Chowdhury A."/>
            <person name="Snigdha A.R."/>
            <person name="Mortoza M.S."/>
            <person name="Matin S.A."/>
            <person name="Hoque S.M.E."/>
            <person name="Islam M.K."/>
            <person name="Roy D.K."/>
            <person name="Haider R."/>
            <person name="Moosa M.M."/>
            <person name="Elias S.M."/>
            <person name="Hasan A.M."/>
            <person name="Jahan S."/>
            <person name="Shafiuddin M."/>
            <person name="Mahmood N."/>
            <person name="Shommy N.S."/>
        </authorList>
    </citation>
    <scope>NUCLEOTIDE SEQUENCE [LARGE SCALE GENOMIC DNA]</scope>
    <source>
        <strain evidence="2">cv. O-4</strain>
    </source>
</reference>
<evidence type="ECO:0000313" key="2">
    <source>
        <dbReference type="Proteomes" id="UP000187203"/>
    </source>
</evidence>
<dbReference type="EMBL" id="AWUE01024573">
    <property type="protein sequence ID" value="OMO50391.1"/>
    <property type="molecule type" value="Genomic_DNA"/>
</dbReference>
<accession>A0A1R3FX10</accession>
<gene>
    <name evidence="1" type="ORF">COLO4_38091</name>
</gene>
<evidence type="ECO:0000313" key="1">
    <source>
        <dbReference type="EMBL" id="OMO50391.1"/>
    </source>
</evidence>
<protein>
    <submittedName>
        <fullName evidence="1">Uncharacterized protein</fullName>
    </submittedName>
</protein>
<dbReference type="OrthoDB" id="1113909at2759"/>
<dbReference type="Proteomes" id="UP000187203">
    <property type="component" value="Unassembled WGS sequence"/>
</dbReference>
<keyword evidence="2" id="KW-1185">Reference proteome</keyword>